<comment type="caution">
    <text evidence="7">The sequence shown here is derived from an EMBL/GenBank/DDBJ whole genome shotgun (WGS) entry which is preliminary data.</text>
</comment>
<dbReference type="Gene3D" id="3.50.50.60">
    <property type="entry name" value="FAD/NAD(P)-binding domain"/>
    <property type="match status" value="2"/>
</dbReference>
<dbReference type="Gene3D" id="3.30.390.30">
    <property type="match status" value="1"/>
</dbReference>
<evidence type="ECO:0000313" key="7">
    <source>
        <dbReference type="EMBL" id="GEN80742.1"/>
    </source>
</evidence>
<comment type="cofactor">
    <cofactor evidence="1">
        <name>FAD</name>
        <dbReference type="ChEBI" id="CHEBI:57692"/>
    </cofactor>
</comment>
<evidence type="ECO:0000259" key="6">
    <source>
        <dbReference type="Pfam" id="PF14759"/>
    </source>
</evidence>
<dbReference type="Proteomes" id="UP000321484">
    <property type="component" value="Unassembled WGS sequence"/>
</dbReference>
<dbReference type="InterPro" id="IPR028202">
    <property type="entry name" value="Reductase_C"/>
</dbReference>
<reference evidence="7 8" key="1">
    <citation type="submission" date="2019-07" db="EMBL/GenBank/DDBJ databases">
        <title>Whole genome shotgun sequence of Actinotalea fermentans NBRC 105374.</title>
        <authorList>
            <person name="Hosoyama A."/>
            <person name="Uohara A."/>
            <person name="Ohji S."/>
            <person name="Ichikawa N."/>
        </authorList>
    </citation>
    <scope>NUCLEOTIDE SEQUENCE [LARGE SCALE GENOMIC DNA]</scope>
    <source>
        <strain evidence="7 8">NBRC 105374</strain>
    </source>
</reference>
<dbReference type="SUPFAM" id="SSF51905">
    <property type="entry name" value="FAD/NAD(P)-binding domain"/>
    <property type="match status" value="1"/>
</dbReference>
<evidence type="ECO:0000256" key="2">
    <source>
        <dbReference type="ARBA" id="ARBA00022630"/>
    </source>
</evidence>
<organism evidence="7 8">
    <name type="scientific">Actinotalea fermentans</name>
    <dbReference type="NCBI Taxonomy" id="43671"/>
    <lineage>
        <taxon>Bacteria</taxon>
        <taxon>Bacillati</taxon>
        <taxon>Actinomycetota</taxon>
        <taxon>Actinomycetes</taxon>
        <taxon>Micrococcales</taxon>
        <taxon>Cellulomonadaceae</taxon>
        <taxon>Actinotalea</taxon>
    </lineage>
</organism>
<dbReference type="OrthoDB" id="1145at2"/>
<name>A0A511YZY2_9CELL</name>
<keyword evidence="3" id="KW-0274">FAD</keyword>
<feature type="domain" description="Reductase C-terminal" evidence="6">
    <location>
        <begin position="322"/>
        <end position="407"/>
    </location>
</feature>
<dbReference type="Pfam" id="PF14759">
    <property type="entry name" value="Reductase_C"/>
    <property type="match status" value="1"/>
</dbReference>
<dbReference type="PANTHER" id="PTHR43557">
    <property type="entry name" value="APOPTOSIS-INDUCING FACTOR 1"/>
    <property type="match status" value="1"/>
</dbReference>
<keyword evidence="8" id="KW-1185">Reference proteome</keyword>
<evidence type="ECO:0000256" key="3">
    <source>
        <dbReference type="ARBA" id="ARBA00022827"/>
    </source>
</evidence>
<dbReference type="RefSeq" id="WP_146819761.1">
    <property type="nucleotide sequence ID" value="NZ_BJYK01000009.1"/>
</dbReference>
<dbReference type="PANTHER" id="PTHR43557:SF2">
    <property type="entry name" value="RIESKE DOMAIN-CONTAINING PROTEIN-RELATED"/>
    <property type="match status" value="1"/>
</dbReference>
<dbReference type="SUPFAM" id="SSF55424">
    <property type="entry name" value="FAD/NAD-linked reductases, dimerisation (C-terminal) domain"/>
    <property type="match status" value="1"/>
</dbReference>
<sequence>MPEDRPLPPSSVVVVGGGLAAAASVAALRAEGFAGHLTVLGAEGLPPYDRPPLSKQLLTRTEPVWLADEGLALTADDVRLAEPATGLAVEGSGVRVTTVAGEVAADAAVLATGAHAVLPAALAGARTLHTAADAAALRAALRPGARLVVVGAGWVGAEVAGVAAAAGVTVTVVEAGAAPLGGALGPAIGALTVPWYAAAGIRLLTGTQVVEAHAHGVRLADGEELAADVVLAAVGARPSSAWLAGALPVAHDGSIEVDGAYRVPGQPRVVAVGDLARRRSPRHGWLPGGHWDGALRGPTVAARALLGLPVDGPEHDLAPYVFSTQLGHDLGLVGLPGPGDDVVLRGAPGEGGFGAAWLRAGTDELTAVLAVDRPRDVSAARRLFTGPALPRVDRAVLADPAAPLKAALRPA</sequence>
<keyword evidence="4" id="KW-0560">Oxidoreductase</keyword>
<dbReference type="AlphaFoldDB" id="A0A511YZY2"/>
<dbReference type="InterPro" id="IPR016156">
    <property type="entry name" value="FAD/NAD-linked_Rdtase_dimer_sf"/>
</dbReference>
<evidence type="ECO:0000256" key="1">
    <source>
        <dbReference type="ARBA" id="ARBA00001974"/>
    </source>
</evidence>
<keyword evidence="2" id="KW-0285">Flavoprotein</keyword>
<accession>A0A511YZY2</accession>
<dbReference type="GO" id="GO:0005737">
    <property type="term" value="C:cytoplasm"/>
    <property type="evidence" value="ECO:0007669"/>
    <property type="project" value="TreeGrafter"/>
</dbReference>
<dbReference type="InterPro" id="IPR023753">
    <property type="entry name" value="FAD/NAD-binding_dom"/>
</dbReference>
<dbReference type="Pfam" id="PF07992">
    <property type="entry name" value="Pyr_redox_2"/>
    <property type="match status" value="1"/>
</dbReference>
<gene>
    <name evidence="7" type="primary">hcaD</name>
    <name evidence="7" type="ORF">AFE02nite_24760</name>
</gene>
<dbReference type="PRINTS" id="PR00368">
    <property type="entry name" value="FADPNR"/>
</dbReference>
<dbReference type="InterPro" id="IPR036188">
    <property type="entry name" value="FAD/NAD-bd_sf"/>
</dbReference>
<evidence type="ECO:0000256" key="4">
    <source>
        <dbReference type="ARBA" id="ARBA00023002"/>
    </source>
</evidence>
<dbReference type="InterPro" id="IPR050446">
    <property type="entry name" value="FAD-oxidoreductase/Apoptosis"/>
</dbReference>
<dbReference type="PRINTS" id="PR00469">
    <property type="entry name" value="PNDRDTASEII"/>
</dbReference>
<dbReference type="GO" id="GO:0016651">
    <property type="term" value="F:oxidoreductase activity, acting on NAD(P)H"/>
    <property type="evidence" value="ECO:0007669"/>
    <property type="project" value="TreeGrafter"/>
</dbReference>
<proteinExistence type="predicted"/>
<dbReference type="EMBL" id="BJYK01000009">
    <property type="protein sequence ID" value="GEN80742.1"/>
    <property type="molecule type" value="Genomic_DNA"/>
</dbReference>
<feature type="domain" description="FAD/NAD(P)-binding" evidence="5">
    <location>
        <begin position="11"/>
        <end position="279"/>
    </location>
</feature>
<evidence type="ECO:0000313" key="8">
    <source>
        <dbReference type="Proteomes" id="UP000321484"/>
    </source>
</evidence>
<protein>
    <submittedName>
        <fullName evidence="7">Pyridine nucleotide-disulfide oxidoreductase</fullName>
    </submittedName>
</protein>
<evidence type="ECO:0000259" key="5">
    <source>
        <dbReference type="Pfam" id="PF07992"/>
    </source>
</evidence>